<dbReference type="OrthoDB" id="5326588at2759"/>
<name>A0A9P4LGR7_9PLEO</name>
<comment type="caution">
    <text evidence="2">The sequence shown here is derived from an EMBL/GenBank/DDBJ whole genome shotgun (WGS) entry which is preliminary data.</text>
</comment>
<accession>A0A9P4LGR7</accession>
<protein>
    <submittedName>
        <fullName evidence="2">Uncharacterized protein</fullName>
    </submittedName>
</protein>
<organism evidence="2 3">
    <name type="scientific">Setomelanomma holmii</name>
    <dbReference type="NCBI Taxonomy" id="210430"/>
    <lineage>
        <taxon>Eukaryota</taxon>
        <taxon>Fungi</taxon>
        <taxon>Dikarya</taxon>
        <taxon>Ascomycota</taxon>
        <taxon>Pezizomycotina</taxon>
        <taxon>Dothideomycetes</taxon>
        <taxon>Pleosporomycetidae</taxon>
        <taxon>Pleosporales</taxon>
        <taxon>Pleosporineae</taxon>
        <taxon>Phaeosphaeriaceae</taxon>
        <taxon>Setomelanomma</taxon>
    </lineage>
</organism>
<keyword evidence="3" id="KW-1185">Reference proteome</keyword>
<proteinExistence type="predicted"/>
<evidence type="ECO:0000256" key="1">
    <source>
        <dbReference type="SAM" id="MobiDB-lite"/>
    </source>
</evidence>
<evidence type="ECO:0000313" key="3">
    <source>
        <dbReference type="Proteomes" id="UP000799777"/>
    </source>
</evidence>
<dbReference type="Proteomes" id="UP000799777">
    <property type="component" value="Unassembled WGS sequence"/>
</dbReference>
<sequence length="400" mass="45848">MARRSHESLTRDSETERVRSIKPGEEIISMWDALDTTARAYSWSPNDPSENEEMDEGFEPSYAYTVADELGDALLFSLEANGDMTNNFFRNDPNAMEIFEKETIDVRKFAANGDTDDELMDLDEDFDDDLDSEKEYDVEALDGLEDDDGNSEWESEEEMSDFGDAIDETVDMLVTQMKATRIREPDYFLPYPTNLMHAMRNAFRCMKEYDSSHMGIEANFLRQLTRHSFKHSRHQADQEPCAIAHYAVVMFMISSMDHFIMSNGLNAGVICSSYGGIASGIVTAKAEPNCPMDLYIDDCVGNPAAHITSHLTDPTPLDRDFVIRKVKSFQGNNPAAKFAVLRLWSASHFYPLMLGMDKRPMCAFLDERGRCWEFKFIPKDMPYSEWSVQQQFSLWMEPYR</sequence>
<reference evidence="2" key="1">
    <citation type="journal article" date="2020" name="Stud. Mycol.">
        <title>101 Dothideomycetes genomes: a test case for predicting lifestyles and emergence of pathogens.</title>
        <authorList>
            <person name="Haridas S."/>
            <person name="Albert R."/>
            <person name="Binder M."/>
            <person name="Bloem J."/>
            <person name="Labutti K."/>
            <person name="Salamov A."/>
            <person name="Andreopoulos B."/>
            <person name="Baker S."/>
            <person name="Barry K."/>
            <person name="Bills G."/>
            <person name="Bluhm B."/>
            <person name="Cannon C."/>
            <person name="Castanera R."/>
            <person name="Culley D."/>
            <person name="Daum C."/>
            <person name="Ezra D."/>
            <person name="Gonzalez J."/>
            <person name="Henrissat B."/>
            <person name="Kuo A."/>
            <person name="Liang C."/>
            <person name="Lipzen A."/>
            <person name="Lutzoni F."/>
            <person name="Magnuson J."/>
            <person name="Mondo S."/>
            <person name="Nolan M."/>
            <person name="Ohm R."/>
            <person name="Pangilinan J."/>
            <person name="Park H.-J."/>
            <person name="Ramirez L."/>
            <person name="Alfaro M."/>
            <person name="Sun H."/>
            <person name="Tritt A."/>
            <person name="Yoshinaga Y."/>
            <person name="Zwiers L.-H."/>
            <person name="Turgeon B."/>
            <person name="Goodwin S."/>
            <person name="Spatafora J."/>
            <person name="Crous P."/>
            <person name="Grigoriev I."/>
        </authorList>
    </citation>
    <scope>NUCLEOTIDE SEQUENCE</scope>
    <source>
        <strain evidence="2">CBS 110217</strain>
    </source>
</reference>
<dbReference type="EMBL" id="ML978347">
    <property type="protein sequence ID" value="KAF2023459.1"/>
    <property type="molecule type" value="Genomic_DNA"/>
</dbReference>
<gene>
    <name evidence="2" type="ORF">EK21DRAFT_105292</name>
</gene>
<evidence type="ECO:0000313" key="2">
    <source>
        <dbReference type="EMBL" id="KAF2023459.1"/>
    </source>
</evidence>
<feature type="region of interest" description="Disordered" evidence="1">
    <location>
        <begin position="1"/>
        <end position="21"/>
    </location>
</feature>
<dbReference type="AlphaFoldDB" id="A0A9P4LGR7"/>